<evidence type="ECO:0000313" key="2">
    <source>
        <dbReference type="EMBL" id="SFQ38649.1"/>
    </source>
</evidence>
<accession>A0A1I5Y398</accession>
<protein>
    <submittedName>
        <fullName evidence="2">YD repeat-containing protein</fullName>
    </submittedName>
</protein>
<keyword evidence="1" id="KW-0732">Signal</keyword>
<dbReference type="Proteomes" id="UP000199031">
    <property type="component" value="Unassembled WGS sequence"/>
</dbReference>
<dbReference type="OrthoDB" id="658609at2"/>
<organism evidence="2 3">
    <name type="scientific">Parafilimonas terrae</name>
    <dbReference type="NCBI Taxonomy" id="1465490"/>
    <lineage>
        <taxon>Bacteria</taxon>
        <taxon>Pseudomonadati</taxon>
        <taxon>Bacteroidota</taxon>
        <taxon>Chitinophagia</taxon>
        <taxon>Chitinophagales</taxon>
        <taxon>Chitinophagaceae</taxon>
        <taxon>Parafilimonas</taxon>
    </lineage>
</organism>
<proteinExistence type="predicted"/>
<evidence type="ECO:0000313" key="3">
    <source>
        <dbReference type="Proteomes" id="UP000199031"/>
    </source>
</evidence>
<dbReference type="EMBL" id="FOXQ01000010">
    <property type="protein sequence ID" value="SFQ38649.1"/>
    <property type="molecule type" value="Genomic_DNA"/>
</dbReference>
<name>A0A1I5Y398_9BACT</name>
<sequence>MKHLSLIATIAVALLSFASCKKDSSDPAPGGPGNSGKKLVKVIETEDGQVTTYNLTYNNDNRLTSVKSTDDSKSTIFTYDNAGNLTGIEQREDNEFKNVYTYTYQNNIPVSGTFKSWQLTAGEPDALIEDDKLTYIVSNNQVTNIKVDLLMGETSMNFAVTYANGNPKSITSTGAYKYSATFTFGNHKPVFPKITNWVLDQAGFAVQYGVDNELLSVAWDFPGTEEDYSINSAYTFDDKGYVLTSNDGETQLKFEYQ</sequence>
<gene>
    <name evidence="2" type="ORF">SAMN05444277_110128</name>
</gene>
<dbReference type="NCBIfam" id="TIGR01643">
    <property type="entry name" value="YD_repeat_2x"/>
    <property type="match status" value="1"/>
</dbReference>
<dbReference type="InterPro" id="IPR006530">
    <property type="entry name" value="YD"/>
</dbReference>
<dbReference type="InterPro" id="IPR031325">
    <property type="entry name" value="RHS_repeat"/>
</dbReference>
<dbReference type="Gene3D" id="2.180.10.10">
    <property type="entry name" value="RHS repeat-associated core"/>
    <property type="match status" value="1"/>
</dbReference>
<keyword evidence="3" id="KW-1185">Reference proteome</keyword>
<dbReference type="RefSeq" id="WP_090660654.1">
    <property type="nucleotide sequence ID" value="NZ_FOXQ01000010.1"/>
</dbReference>
<dbReference type="Pfam" id="PF05593">
    <property type="entry name" value="RHS_repeat"/>
    <property type="match status" value="1"/>
</dbReference>
<feature type="chain" id="PRO_5011527550" evidence="1">
    <location>
        <begin position="22"/>
        <end position="257"/>
    </location>
</feature>
<feature type="signal peptide" evidence="1">
    <location>
        <begin position="1"/>
        <end position="21"/>
    </location>
</feature>
<reference evidence="2 3" key="1">
    <citation type="submission" date="2016-10" db="EMBL/GenBank/DDBJ databases">
        <authorList>
            <person name="de Groot N.N."/>
        </authorList>
    </citation>
    <scope>NUCLEOTIDE SEQUENCE [LARGE SCALE GENOMIC DNA]</scope>
    <source>
        <strain evidence="2 3">DSM 28286</strain>
    </source>
</reference>
<dbReference type="AlphaFoldDB" id="A0A1I5Y398"/>
<evidence type="ECO:0000256" key="1">
    <source>
        <dbReference type="SAM" id="SignalP"/>
    </source>
</evidence>
<dbReference type="PROSITE" id="PS51257">
    <property type="entry name" value="PROKAR_LIPOPROTEIN"/>
    <property type="match status" value="1"/>
</dbReference>